<feature type="region of interest" description="Disordered" evidence="2">
    <location>
        <begin position="246"/>
        <end position="281"/>
    </location>
</feature>
<dbReference type="RefSeq" id="WP_330957741.1">
    <property type="nucleotide sequence ID" value="NZ_JAZGJQ010000002.1"/>
</dbReference>
<evidence type="ECO:0008006" key="5">
    <source>
        <dbReference type="Google" id="ProtNLM"/>
    </source>
</evidence>
<dbReference type="Proteomes" id="UP001332931">
    <property type="component" value="Unassembled WGS sequence"/>
</dbReference>
<organism evidence="3 4">
    <name type="scientific">Olsenella absiana</name>
    <dbReference type="NCBI Taxonomy" id="3115222"/>
    <lineage>
        <taxon>Bacteria</taxon>
        <taxon>Bacillati</taxon>
        <taxon>Actinomycetota</taxon>
        <taxon>Coriobacteriia</taxon>
        <taxon>Coriobacteriales</taxon>
        <taxon>Atopobiaceae</taxon>
        <taxon>Olsenella</taxon>
    </lineage>
</organism>
<keyword evidence="1" id="KW-0175">Coiled coil</keyword>
<gene>
    <name evidence="3" type="ORF">VXJ25_03025</name>
</gene>
<accession>A0ABU7R8Q1</accession>
<feature type="coiled-coil region" evidence="1">
    <location>
        <begin position="168"/>
        <end position="215"/>
    </location>
</feature>
<feature type="compositionally biased region" description="Low complexity" evidence="2">
    <location>
        <begin position="266"/>
        <end position="281"/>
    </location>
</feature>
<evidence type="ECO:0000256" key="1">
    <source>
        <dbReference type="SAM" id="Coils"/>
    </source>
</evidence>
<evidence type="ECO:0000256" key="2">
    <source>
        <dbReference type="SAM" id="MobiDB-lite"/>
    </source>
</evidence>
<name>A0ABU7R8Q1_9ACTN</name>
<sequence>MAIIRNDRRAHEVAAEQARETEEEAEVDYTWRPTEEEYPLDVSVDDWCEMLEDPAIFDEDGLNVLECFFNYGSPATFQQLSVRYRGTMGRYRRWLNSAAERAGARLGVEPPAMDRFGNPDWSGVLALSRPAGKVAAGMREYRLRDELEGALRRRAARQAEARRAADLASAKAQAKSAAQERLAEARRKSVDQAAVERAMADRAAAERARAEREAKLAAMAIPAADEPVEEFDDAFAAAVPLERRDAAEKDAEAAAATPAPAPAVPTSPSADAAPAGAVTPESAAAPTPVCAAAAPGAAPELPALAALVEALGPREREVREGLAQSVVASRRERRRPSERGLLDYASTYAERLYEAVDLIAASDPTVTAARLARAAGDESVEGLQRYLNGEAVPGFAYLDHLCAALGLSAARLDASEDAARALPVFETLSERLGAEVAHLPALDAPREVLLVSDGSTSARAGVVLGFGELRYALLDRGAVATRGKRADALAGAFEAARRELCAWADAEGVPVREVRLDAPEWDELAAGRLWPGAVAVLGE</sequence>
<keyword evidence="4" id="KW-1185">Reference proteome</keyword>
<comment type="caution">
    <text evidence="3">The sequence shown here is derived from an EMBL/GenBank/DDBJ whole genome shotgun (WGS) entry which is preliminary data.</text>
</comment>
<proteinExistence type="predicted"/>
<reference evidence="3 4" key="1">
    <citation type="submission" date="2024-01" db="EMBL/GenBank/DDBJ databases">
        <title>Description of Olsenella sp. nov., isolated from pig feces.</title>
        <authorList>
            <person name="Chang Y.-H."/>
        </authorList>
    </citation>
    <scope>NUCLEOTIDE SEQUENCE [LARGE SCALE GENOMIC DNA]</scope>
    <source>
        <strain evidence="3 4">YH-ols2223</strain>
    </source>
</reference>
<evidence type="ECO:0000313" key="4">
    <source>
        <dbReference type="Proteomes" id="UP001332931"/>
    </source>
</evidence>
<evidence type="ECO:0000313" key="3">
    <source>
        <dbReference type="EMBL" id="MEE6146974.1"/>
    </source>
</evidence>
<protein>
    <recommendedName>
        <fullName evidence="5">HTH cro/C1-type domain-containing protein</fullName>
    </recommendedName>
</protein>
<dbReference type="EMBL" id="JAZGJQ010000002">
    <property type="protein sequence ID" value="MEE6146974.1"/>
    <property type="molecule type" value="Genomic_DNA"/>
</dbReference>